<dbReference type="AlphaFoldDB" id="A0A3A1Y203"/>
<evidence type="ECO:0000313" key="2">
    <source>
        <dbReference type="Proteomes" id="UP000266258"/>
    </source>
</evidence>
<dbReference type="EMBL" id="NRJH01000066">
    <property type="protein sequence ID" value="RIY31471.1"/>
    <property type="molecule type" value="Genomic_DNA"/>
</dbReference>
<dbReference type="SUPFAM" id="SSF53474">
    <property type="entry name" value="alpha/beta-Hydrolases"/>
    <property type="match status" value="1"/>
</dbReference>
<sequence>MELKGTCESTSLALQLKQMFMATVFAKLTKVAAKPADYPAPEGFIDMSQNREFLASFSLTPEDLLIPFTHFKVKVFAKDPKVWHEYYYPPFIFAFKGTGILHLDDWANNIKQARRQKSIYYQQTLKIARAVLNSGKKDLVCAVGHSLGGGLASAFSRLAQVDAITYNAAGIDPEALGIDCQSKSSRIDAYYVKGEALQALQHRLEHRLDNLSFYRFHLDLSKIRPLPQTLGAMHVVNAGLTSIDKHFVRTVMRGLNKELLALRQRALEI</sequence>
<keyword evidence="2" id="KW-1185">Reference proteome</keyword>
<organism evidence="1 2">
    <name type="scientific">Psittacicella melopsittaci</name>
    <dbReference type="NCBI Taxonomy" id="2028576"/>
    <lineage>
        <taxon>Bacteria</taxon>
        <taxon>Pseudomonadati</taxon>
        <taxon>Pseudomonadota</taxon>
        <taxon>Gammaproteobacteria</taxon>
        <taxon>Pasteurellales</taxon>
        <taxon>Psittacicellaceae</taxon>
        <taxon>Psittacicella</taxon>
    </lineage>
</organism>
<dbReference type="Proteomes" id="UP000266258">
    <property type="component" value="Unassembled WGS sequence"/>
</dbReference>
<gene>
    <name evidence="1" type="ORF">CJP74_07205</name>
</gene>
<dbReference type="Pfam" id="PF26363">
    <property type="entry name" value="Phospholipase-like"/>
    <property type="match status" value="1"/>
</dbReference>
<protein>
    <recommendedName>
        <fullName evidence="3">DUF2974 domain-containing protein</fullName>
    </recommendedName>
</protein>
<comment type="caution">
    <text evidence="1">The sequence shown here is derived from an EMBL/GenBank/DDBJ whole genome shotgun (WGS) entry which is preliminary data.</text>
</comment>
<accession>A0A3A1Y203</accession>
<reference evidence="1 2" key="1">
    <citation type="submission" date="2017-08" db="EMBL/GenBank/DDBJ databases">
        <title>Reclassification of Bisgaard taxon 37 and 44.</title>
        <authorList>
            <person name="Christensen H."/>
        </authorList>
    </citation>
    <scope>NUCLEOTIDE SEQUENCE [LARGE SCALE GENOMIC DNA]</scope>
    <source>
        <strain evidence="1 2">B96_4</strain>
    </source>
</reference>
<name>A0A3A1Y203_9GAMM</name>
<proteinExistence type="predicted"/>
<dbReference type="InterPro" id="IPR029058">
    <property type="entry name" value="AB_hydrolase_fold"/>
</dbReference>
<evidence type="ECO:0000313" key="1">
    <source>
        <dbReference type="EMBL" id="RIY31471.1"/>
    </source>
</evidence>
<evidence type="ECO:0008006" key="3">
    <source>
        <dbReference type="Google" id="ProtNLM"/>
    </source>
</evidence>